<comment type="subcellular location">
    <subcellularLocation>
        <location evidence="1">Mitochondrion outer membrane</location>
        <topology evidence="1">Single-pass membrane protein</topology>
    </subcellularLocation>
</comment>
<dbReference type="EMBL" id="JAWHQM010000071">
    <property type="protein sequence ID" value="KAK5636510.1"/>
    <property type="molecule type" value="Genomic_DNA"/>
</dbReference>
<dbReference type="InterPro" id="IPR051701">
    <property type="entry name" value="Mito_OM_Translocase_MSP1"/>
</dbReference>
<keyword evidence="3" id="KW-1000">Mitochondrion outer membrane</keyword>
<evidence type="ECO:0000313" key="7">
    <source>
        <dbReference type="EMBL" id="KAK5636510.1"/>
    </source>
</evidence>
<evidence type="ECO:0000256" key="4">
    <source>
        <dbReference type="ARBA" id="ARBA00022840"/>
    </source>
</evidence>
<proteinExistence type="predicted"/>
<feature type="domain" description="AAA+ ATPase" evidence="6">
    <location>
        <begin position="754"/>
        <end position="887"/>
    </location>
</feature>
<evidence type="ECO:0000313" key="8">
    <source>
        <dbReference type="Proteomes" id="UP001305414"/>
    </source>
</evidence>
<dbReference type="Gene3D" id="3.40.50.300">
    <property type="entry name" value="P-loop containing nucleotide triphosphate hydrolases"/>
    <property type="match status" value="1"/>
</dbReference>
<reference evidence="7 8" key="1">
    <citation type="submission" date="2023-10" db="EMBL/GenBank/DDBJ databases">
        <title>Draft genome sequence of Xylaria bambusicola isolate GMP-LS, the root and basal stem rot pathogen of sugarcane in Indonesia.</title>
        <authorList>
            <person name="Selvaraj P."/>
            <person name="Muralishankar V."/>
            <person name="Muruganantham S."/>
            <person name="Sp S."/>
            <person name="Haryani S."/>
            <person name="Lau K.J.X."/>
            <person name="Naqvi N.I."/>
        </authorList>
    </citation>
    <scope>NUCLEOTIDE SEQUENCE [LARGE SCALE GENOMIC DNA]</scope>
    <source>
        <strain evidence="7">GMP-LS</strain>
    </source>
</reference>
<dbReference type="PANTHER" id="PTHR45644">
    <property type="entry name" value="AAA ATPASE, PUTATIVE (AFU_ORTHOLOGUE AFUA_2G12920)-RELATED-RELATED"/>
    <property type="match status" value="1"/>
</dbReference>
<evidence type="ECO:0000256" key="1">
    <source>
        <dbReference type="ARBA" id="ARBA00004572"/>
    </source>
</evidence>
<dbReference type="InterPro" id="IPR003959">
    <property type="entry name" value="ATPase_AAA_core"/>
</dbReference>
<feature type="compositionally biased region" description="Basic and acidic residues" evidence="5">
    <location>
        <begin position="41"/>
        <end position="65"/>
    </location>
</feature>
<keyword evidence="3" id="KW-0472">Membrane</keyword>
<evidence type="ECO:0000256" key="2">
    <source>
        <dbReference type="ARBA" id="ARBA00022741"/>
    </source>
</evidence>
<keyword evidence="4" id="KW-0067">ATP-binding</keyword>
<dbReference type="PANTHER" id="PTHR45644:SF56">
    <property type="entry name" value="AAA ATPASE, PUTATIVE (AFU_ORTHOLOGUE AFUA_2G12920)-RELATED"/>
    <property type="match status" value="1"/>
</dbReference>
<keyword evidence="8" id="KW-1185">Reference proteome</keyword>
<accession>A0AAN7UP74</accession>
<organism evidence="7 8">
    <name type="scientific">Xylaria bambusicola</name>
    <dbReference type="NCBI Taxonomy" id="326684"/>
    <lineage>
        <taxon>Eukaryota</taxon>
        <taxon>Fungi</taxon>
        <taxon>Dikarya</taxon>
        <taxon>Ascomycota</taxon>
        <taxon>Pezizomycotina</taxon>
        <taxon>Sordariomycetes</taxon>
        <taxon>Xylariomycetidae</taxon>
        <taxon>Xylariales</taxon>
        <taxon>Xylariaceae</taxon>
        <taxon>Xylaria</taxon>
    </lineage>
</organism>
<dbReference type="GO" id="GO:0016887">
    <property type="term" value="F:ATP hydrolysis activity"/>
    <property type="evidence" value="ECO:0007669"/>
    <property type="project" value="InterPro"/>
</dbReference>
<dbReference type="AlphaFoldDB" id="A0AAN7UP74"/>
<dbReference type="InterPro" id="IPR027417">
    <property type="entry name" value="P-loop_NTPase"/>
</dbReference>
<keyword evidence="3" id="KW-0496">Mitochondrion</keyword>
<feature type="region of interest" description="Disordered" evidence="5">
    <location>
        <begin position="12"/>
        <end position="108"/>
    </location>
</feature>
<keyword evidence="2" id="KW-0547">Nucleotide-binding</keyword>
<dbReference type="SMART" id="SM00382">
    <property type="entry name" value="AAA"/>
    <property type="match status" value="1"/>
</dbReference>
<sequence>MSNQWIRAFRYVARNSRQASPASRSTRPFHSTLSSRAANDAPRDDGHKPENKSESKSENKSDNESGRGQPEPVDDNLLGENPTAANAESQGRKKPTIGLRSRASRNRKFDLPPVQIPKSFLHVAINRHGALNALARVGSAVRYVGTGEDTDYLKRRLAVEKLCRADAYFDAFAWSDSDVGKAFETLRSNLDLGPIARRLEALGVFAAWAVVSQMLGIGEDDVTTRTRDAIISTPPPPPESRYWVSAVLEQRTSDDYEPFIYRRRFANLLMQHITEYGSIILNRVALYEPCMVDEVITALRAAFLIQAPRNSKLTNICRPATIINVHDCSGFLVARDTLQYAAEVLGADVLHLHAHDIAYIVGRYIGQDVTRTPGDISLLGYRAAENSGRLKPHPGLEEEIEEAETLELQYAVTLTDDKGRKDKKRQTSSMDEYLLNAGTRGKSEEQWEDLKINAALDELIHSADVDVADQKPLIIHINDFNALNMDETGATIISKIRKAVDEMWLSGRKVALVGSCSTKDAPKSYLTAMKGLELGERVIHLSSLRSTDAQIRASTKPELALWEKQDNLRENDENIVRTIWSLTESSGSTLTHSKRTLGLEGFARSNRALARSERFANYWRSVLTTSEIYRIATTMISVSSTAAVDLLSLDCFKTAVAKMSVVDAAKERMITSSKASVGFKRDARDIAAGLRKMDPFADNQEEKLMSGLVKAQDIRTTFKDIHAPQETIESIKMLTTLSLIRPEAFSYGVLASDRIPGCLLYGPPGTGKTLLAKAVAKESGANMIEVSGASINNMYVGESEKNVRALFRLAKKKEPMVIFIDEADALLGARGGFRSGNRREMINQFLREWDGMDNMKAFIMVATNRPFDLDEAVLRRLPRKLLIDLPLETDRASILRIHLKDEAMDETVSIEDMAKRTPLYSGSDLKNVCVAAAMAAVKEELEASERHTGPEPYKWAEKRVLNRRHFDQALKEIGASVSEDMATLSAIRKFDERYGDSKARKKRKGIGFGVIPEARDSEQARVRSGR</sequence>
<evidence type="ECO:0000256" key="5">
    <source>
        <dbReference type="SAM" id="MobiDB-lite"/>
    </source>
</evidence>
<dbReference type="Pfam" id="PF17862">
    <property type="entry name" value="AAA_lid_3"/>
    <property type="match status" value="1"/>
</dbReference>
<protein>
    <recommendedName>
        <fullName evidence="6">AAA+ ATPase domain-containing protein</fullName>
    </recommendedName>
</protein>
<dbReference type="Proteomes" id="UP001305414">
    <property type="component" value="Unassembled WGS sequence"/>
</dbReference>
<evidence type="ECO:0000259" key="6">
    <source>
        <dbReference type="SMART" id="SM00382"/>
    </source>
</evidence>
<dbReference type="InterPro" id="IPR041569">
    <property type="entry name" value="AAA_lid_3"/>
</dbReference>
<name>A0AAN7UP74_9PEZI</name>
<comment type="caution">
    <text evidence="7">The sequence shown here is derived from an EMBL/GenBank/DDBJ whole genome shotgun (WGS) entry which is preliminary data.</text>
</comment>
<dbReference type="GO" id="GO:0005741">
    <property type="term" value="C:mitochondrial outer membrane"/>
    <property type="evidence" value="ECO:0007669"/>
    <property type="project" value="UniProtKB-SubCell"/>
</dbReference>
<gene>
    <name evidence="7" type="ORF">RRF57_012222</name>
</gene>
<dbReference type="Pfam" id="PF00004">
    <property type="entry name" value="AAA"/>
    <property type="match status" value="1"/>
</dbReference>
<dbReference type="SUPFAM" id="SSF52540">
    <property type="entry name" value="P-loop containing nucleoside triphosphate hydrolases"/>
    <property type="match status" value="1"/>
</dbReference>
<feature type="compositionally biased region" description="Polar residues" evidence="5">
    <location>
        <begin position="15"/>
        <end position="37"/>
    </location>
</feature>
<dbReference type="InterPro" id="IPR003593">
    <property type="entry name" value="AAA+_ATPase"/>
</dbReference>
<dbReference type="GO" id="GO:0005524">
    <property type="term" value="F:ATP binding"/>
    <property type="evidence" value="ECO:0007669"/>
    <property type="project" value="UniProtKB-KW"/>
</dbReference>
<evidence type="ECO:0000256" key="3">
    <source>
        <dbReference type="ARBA" id="ARBA00022787"/>
    </source>
</evidence>
<dbReference type="Gene3D" id="1.10.8.60">
    <property type="match status" value="1"/>
</dbReference>